<dbReference type="Proteomes" id="UP001150924">
    <property type="component" value="Unassembled WGS sequence"/>
</dbReference>
<comment type="caution">
    <text evidence="1">The sequence shown here is derived from an EMBL/GenBank/DDBJ whole genome shotgun (WGS) entry which is preliminary data.</text>
</comment>
<protein>
    <submittedName>
        <fullName evidence="1">Uncharacterized protein</fullName>
    </submittedName>
</protein>
<evidence type="ECO:0000313" key="2">
    <source>
        <dbReference type="Proteomes" id="UP001150924"/>
    </source>
</evidence>
<reference evidence="1" key="1">
    <citation type="submission" date="2022-11" db="EMBL/GenBank/DDBJ databases">
        <title>Minimal conservation of predation-associated metabolite biosynthetic gene clusters underscores biosynthetic potential of Myxococcota including descriptions for ten novel species: Archangium lansinium sp. nov., Myxococcus landrumus sp. nov., Nannocystis bai.</title>
        <authorList>
            <person name="Ahearne A."/>
            <person name="Stevens C."/>
            <person name="Phillips K."/>
        </authorList>
    </citation>
    <scope>NUCLEOTIDE SEQUENCE</scope>
    <source>
        <strain evidence="1">Na p29</strain>
    </source>
</reference>
<gene>
    <name evidence="1" type="ORF">OV079_14790</name>
</gene>
<organism evidence="1 2">
    <name type="scientific">Nannocystis pusilla</name>
    <dbReference type="NCBI Taxonomy" id="889268"/>
    <lineage>
        <taxon>Bacteria</taxon>
        <taxon>Pseudomonadati</taxon>
        <taxon>Myxococcota</taxon>
        <taxon>Polyangia</taxon>
        <taxon>Nannocystales</taxon>
        <taxon>Nannocystaceae</taxon>
        <taxon>Nannocystis</taxon>
    </lineage>
</organism>
<accession>A0A9X3EPC4</accession>
<proteinExistence type="predicted"/>
<keyword evidence="2" id="KW-1185">Reference proteome</keyword>
<dbReference type="EMBL" id="JAPNKE010000002">
    <property type="protein sequence ID" value="MCY1006795.1"/>
    <property type="molecule type" value="Genomic_DNA"/>
</dbReference>
<evidence type="ECO:0000313" key="1">
    <source>
        <dbReference type="EMBL" id="MCY1006795.1"/>
    </source>
</evidence>
<dbReference type="RefSeq" id="WP_267769182.1">
    <property type="nucleotide sequence ID" value="NZ_JAPNKE010000002.1"/>
</dbReference>
<name>A0A9X3EPC4_9BACT</name>
<sequence>MTARRAAAGPSIAAIVRARATRIGAALRTGSWSIARSHAATACLRSASASALGADAAASTSAWAYS</sequence>
<dbReference type="AlphaFoldDB" id="A0A9X3EPC4"/>